<feature type="region of interest" description="Disordered" evidence="1">
    <location>
        <begin position="162"/>
        <end position="229"/>
    </location>
</feature>
<dbReference type="EMBL" id="CDMZ01000125">
    <property type="protein sequence ID" value="CEM07360.1"/>
    <property type="molecule type" value="Genomic_DNA"/>
</dbReference>
<dbReference type="VEuPathDB" id="CryptoDB:Cvel_15209"/>
<evidence type="ECO:0000313" key="2">
    <source>
        <dbReference type="EMBL" id="CEM07360.1"/>
    </source>
</evidence>
<proteinExistence type="predicted"/>
<reference evidence="2" key="1">
    <citation type="submission" date="2014-11" db="EMBL/GenBank/DDBJ databases">
        <authorList>
            <person name="Otto D Thomas"/>
            <person name="Naeem Raeece"/>
        </authorList>
    </citation>
    <scope>NUCLEOTIDE SEQUENCE</scope>
</reference>
<dbReference type="AlphaFoldDB" id="A0A0G4F635"/>
<feature type="region of interest" description="Disordered" evidence="1">
    <location>
        <begin position="284"/>
        <end position="356"/>
    </location>
</feature>
<gene>
    <name evidence="2" type="ORF">Cvel_15209</name>
</gene>
<evidence type="ECO:0000256" key="1">
    <source>
        <dbReference type="SAM" id="MobiDB-lite"/>
    </source>
</evidence>
<protein>
    <submittedName>
        <fullName evidence="2">Uncharacterized protein</fullName>
    </submittedName>
</protein>
<organism evidence="2">
    <name type="scientific">Chromera velia CCMP2878</name>
    <dbReference type="NCBI Taxonomy" id="1169474"/>
    <lineage>
        <taxon>Eukaryota</taxon>
        <taxon>Sar</taxon>
        <taxon>Alveolata</taxon>
        <taxon>Colpodellida</taxon>
        <taxon>Chromeraceae</taxon>
        <taxon>Chromera</taxon>
    </lineage>
</organism>
<name>A0A0G4F635_9ALVE</name>
<sequence length="493" mass="52828">MMEAIQQWRMGDAAAVLEADGEDQNELQDEGVEFEVLSRFAVRGCPAAGLKAADGRHVRVVHGRAEAMIGMVGEDEADYLLGDATPEQQVNILAQLLRIVADENATPRDLEDAATLLDFKGPVTAKALIATITQTAAATIAQSKDPVVSWSRWEAMAPTFSLQAGSGEGDHSSPAPHSHPPPLPPTLRSFGRDHRNDAAATYGDGRRVERNPAHYQQQKTGVVSRPNGGLGDPLFAPVLQQQQQTAVVPRPNGGLGVQWGILSSPPSCNSNSRLQWCRVPTGDWGSSGGSPLRPRPATATADCSGAASQRGTGGSSLRPRPATATEDWSGAASQRGTGGSSLRPRPATATTDCGGASFRDNPLWRWETGGEKPWAKLWPCFDGNASLSQQQTGIRAAFCRLSGCRTSHLLIRVRFLLPIRLCWRKRAVCPRPGGGGVLPEWCVETQQEGKKQGPSRAESFKAKHKGLRREGQSLLDHSVGAMIRVCVCLQLVQ</sequence>
<accession>A0A0G4F635</accession>